<dbReference type="InterPro" id="IPR024079">
    <property type="entry name" value="MetalloPept_cat_dom_sf"/>
</dbReference>
<evidence type="ECO:0000313" key="10">
    <source>
        <dbReference type="EMBL" id="GMA19247.1"/>
    </source>
</evidence>
<dbReference type="Gene3D" id="3.40.390.10">
    <property type="entry name" value="Collagenase (Catalytic Domain)"/>
    <property type="match status" value="1"/>
</dbReference>
<accession>A0ABQ6HMP1</accession>
<dbReference type="InterPro" id="IPR024077">
    <property type="entry name" value="Neurolysin/TOP_dom2"/>
</dbReference>
<comment type="similarity">
    <text evidence="1 7">Belongs to the peptidase M3 family.</text>
</comment>
<feature type="region of interest" description="Disordered" evidence="8">
    <location>
        <begin position="43"/>
        <end position="63"/>
    </location>
</feature>
<dbReference type="Gene3D" id="1.10.1370.10">
    <property type="entry name" value="Neurolysin, domain 3"/>
    <property type="match status" value="1"/>
</dbReference>
<organism evidence="10 11">
    <name type="scientific">Arsenicicoccus piscis</name>
    <dbReference type="NCBI Taxonomy" id="673954"/>
    <lineage>
        <taxon>Bacteria</taxon>
        <taxon>Bacillati</taxon>
        <taxon>Actinomycetota</taxon>
        <taxon>Actinomycetes</taxon>
        <taxon>Micrococcales</taxon>
        <taxon>Intrasporangiaceae</taxon>
        <taxon>Arsenicicoccus</taxon>
    </lineage>
</organism>
<evidence type="ECO:0000256" key="2">
    <source>
        <dbReference type="ARBA" id="ARBA00022670"/>
    </source>
</evidence>
<gene>
    <name evidence="10" type="primary">thoP1</name>
    <name evidence="10" type="ORF">GCM10025862_12680</name>
</gene>
<dbReference type="PANTHER" id="PTHR11804">
    <property type="entry name" value="PROTEASE M3 THIMET OLIGOPEPTIDASE-RELATED"/>
    <property type="match status" value="1"/>
</dbReference>
<keyword evidence="4 7" id="KW-0378">Hydrolase</keyword>
<evidence type="ECO:0000256" key="4">
    <source>
        <dbReference type="ARBA" id="ARBA00022801"/>
    </source>
</evidence>
<evidence type="ECO:0000256" key="7">
    <source>
        <dbReference type="RuleBase" id="RU003435"/>
    </source>
</evidence>
<evidence type="ECO:0000256" key="6">
    <source>
        <dbReference type="ARBA" id="ARBA00023049"/>
    </source>
</evidence>
<keyword evidence="2 7" id="KW-0645">Protease</keyword>
<reference evidence="11" key="1">
    <citation type="journal article" date="2019" name="Int. J. Syst. Evol. Microbiol.">
        <title>The Global Catalogue of Microorganisms (GCM) 10K type strain sequencing project: providing services to taxonomists for standard genome sequencing and annotation.</title>
        <authorList>
            <consortium name="The Broad Institute Genomics Platform"/>
            <consortium name="The Broad Institute Genome Sequencing Center for Infectious Disease"/>
            <person name="Wu L."/>
            <person name="Ma J."/>
        </authorList>
    </citation>
    <scope>NUCLEOTIDE SEQUENCE [LARGE SCALE GENOMIC DNA]</scope>
    <source>
        <strain evidence="11">NBRC 105830</strain>
    </source>
</reference>
<evidence type="ECO:0000313" key="11">
    <source>
        <dbReference type="Proteomes" id="UP001157109"/>
    </source>
</evidence>
<protein>
    <submittedName>
        <fullName evidence="10">Zn-dependent oligopeptidase</fullName>
    </submittedName>
</protein>
<dbReference type="Proteomes" id="UP001157109">
    <property type="component" value="Unassembled WGS sequence"/>
</dbReference>
<dbReference type="EMBL" id="BSUJ01000001">
    <property type="protein sequence ID" value="GMA19247.1"/>
    <property type="molecule type" value="Genomic_DNA"/>
</dbReference>
<evidence type="ECO:0000256" key="3">
    <source>
        <dbReference type="ARBA" id="ARBA00022723"/>
    </source>
</evidence>
<evidence type="ECO:0000256" key="5">
    <source>
        <dbReference type="ARBA" id="ARBA00022833"/>
    </source>
</evidence>
<dbReference type="Pfam" id="PF01432">
    <property type="entry name" value="Peptidase_M3"/>
    <property type="match status" value="1"/>
</dbReference>
<evidence type="ECO:0000259" key="9">
    <source>
        <dbReference type="Pfam" id="PF01432"/>
    </source>
</evidence>
<keyword evidence="11" id="KW-1185">Reference proteome</keyword>
<evidence type="ECO:0000256" key="8">
    <source>
        <dbReference type="SAM" id="MobiDB-lite"/>
    </source>
</evidence>
<evidence type="ECO:0000256" key="1">
    <source>
        <dbReference type="ARBA" id="ARBA00006040"/>
    </source>
</evidence>
<sequence length="656" mass="74717">MGGVTNPLAPLELPPTPQDWTDWLRTRVDHDLAEAARLRDRLRTLGRNAPGGDGSSGTPEQHRNQVLGTWNELYRTLRGISALTNLVVNVHPEAATREVGEEAERRISELYTALGQDELLYRALRQVPTDDVDETTRRMVELELRDFKRAGVDADRATRERLVQLSKELTELGQEFDRRIRDDVRSITIDASRLGGLPQDWIDAHQPDENGQVTITTDYPDLLPFTTFAQDREARLALSTVSLQRGWPDNQATLAAMIERRNERARLLGYPDWADYDAEVKMIGEGEAIAAFIDDVVAKARPAAEADRELLLRRLREDHPDVDTVYNTDASYYTELIRREQHGVDSQHVRSYFSFPQVRDGLLDVTGKLFGMTWTPRPDAPLWHEDVTAYDVDVDGETIGRMYLDLHPRDNKFKHAAQFDLVAGIEGRQLAEGVLVCNLPTGLMEHNQVVTLFHEFGHLVHHLLAGRQRWVRDAGITTEWDFVEAPSQMLEEWAWDAAVLRTFARNAEGEPIPTELVTKMRAASDVAKAWRATVQMFYASLSYYFHHAPQPDLDAQHRELMARYNIADLLPDTHMHTSFGHLHGYSSAYYTYMWSLVIAKDLYSAFDHDDPFDLETARRYRDKVLAPGGSRDAAELVEDFLGRPYTTDAFTAWLAE</sequence>
<keyword evidence="5 7" id="KW-0862">Zinc</keyword>
<dbReference type="SUPFAM" id="SSF55486">
    <property type="entry name" value="Metalloproteases ('zincins'), catalytic domain"/>
    <property type="match status" value="1"/>
</dbReference>
<keyword evidence="6 7" id="KW-0482">Metalloprotease</keyword>
<comment type="caution">
    <text evidence="10">The sequence shown here is derived from an EMBL/GenBank/DDBJ whole genome shotgun (WGS) entry which is preliminary data.</text>
</comment>
<comment type="cofactor">
    <cofactor evidence="7">
        <name>Zn(2+)</name>
        <dbReference type="ChEBI" id="CHEBI:29105"/>
    </cofactor>
    <text evidence="7">Binds 1 zinc ion.</text>
</comment>
<feature type="domain" description="Peptidase M3A/M3B catalytic" evidence="9">
    <location>
        <begin position="229"/>
        <end position="652"/>
    </location>
</feature>
<dbReference type="PANTHER" id="PTHR11804:SF84">
    <property type="entry name" value="SACCHAROLYSIN"/>
    <property type="match status" value="1"/>
</dbReference>
<name>A0ABQ6HMP1_9MICO</name>
<dbReference type="CDD" id="cd06455">
    <property type="entry name" value="M3A_TOP"/>
    <property type="match status" value="1"/>
</dbReference>
<dbReference type="InterPro" id="IPR001567">
    <property type="entry name" value="Pept_M3A_M3B_dom"/>
</dbReference>
<keyword evidence="3 7" id="KW-0479">Metal-binding</keyword>
<dbReference type="InterPro" id="IPR045090">
    <property type="entry name" value="Pept_M3A_M3B"/>
</dbReference>
<proteinExistence type="inferred from homology"/>